<dbReference type="WBParaSite" id="EVEC_0000541701-mRNA-1">
    <property type="protein sequence ID" value="EVEC_0000541701-mRNA-1"/>
    <property type="gene ID" value="EVEC_0000541701"/>
</dbReference>
<keyword evidence="1" id="KW-0175">Coiled coil</keyword>
<reference evidence="4 5" key="2">
    <citation type="submission" date="2018-10" db="EMBL/GenBank/DDBJ databases">
        <authorList>
            <consortium name="Pathogen Informatics"/>
        </authorList>
    </citation>
    <scope>NUCLEOTIDE SEQUENCE [LARGE SCALE GENOMIC DNA]</scope>
</reference>
<protein>
    <submittedName>
        <fullName evidence="6">Brix domain-containing protein</fullName>
    </submittedName>
</protein>
<dbReference type="Pfam" id="PF04427">
    <property type="entry name" value="Brix"/>
    <property type="match status" value="1"/>
</dbReference>
<dbReference type="SMART" id="SM00879">
    <property type="entry name" value="Brix"/>
    <property type="match status" value="1"/>
</dbReference>
<evidence type="ECO:0000313" key="5">
    <source>
        <dbReference type="Proteomes" id="UP000274131"/>
    </source>
</evidence>
<gene>
    <name evidence="4" type="ORF">EVEC_LOCUS5048</name>
</gene>
<evidence type="ECO:0000256" key="1">
    <source>
        <dbReference type="SAM" id="Coils"/>
    </source>
</evidence>
<dbReference type="OrthoDB" id="10261452at2759"/>
<dbReference type="EMBL" id="UXUI01008038">
    <property type="protein sequence ID" value="VDD90297.1"/>
    <property type="molecule type" value="Genomic_DNA"/>
</dbReference>
<feature type="coiled-coil region" evidence="1">
    <location>
        <begin position="455"/>
        <end position="482"/>
    </location>
</feature>
<dbReference type="InterPro" id="IPR007109">
    <property type="entry name" value="Brix"/>
</dbReference>
<dbReference type="GO" id="GO:0030687">
    <property type="term" value="C:preribosome, large subunit precursor"/>
    <property type="evidence" value="ECO:0007669"/>
    <property type="project" value="TreeGrafter"/>
</dbReference>
<name>A0A0N4V5C6_ENTVE</name>
<reference evidence="6" key="1">
    <citation type="submission" date="2017-02" db="UniProtKB">
        <authorList>
            <consortium name="WormBaseParasite"/>
        </authorList>
    </citation>
    <scope>IDENTIFICATION</scope>
</reference>
<evidence type="ECO:0000313" key="4">
    <source>
        <dbReference type="EMBL" id="VDD90297.1"/>
    </source>
</evidence>
<dbReference type="Proteomes" id="UP000274131">
    <property type="component" value="Unassembled WGS sequence"/>
</dbReference>
<feature type="domain" description="Brix" evidence="3">
    <location>
        <begin position="55"/>
        <end position="332"/>
    </location>
</feature>
<accession>A0A0N4V5C6</accession>
<dbReference type="AlphaFoldDB" id="A0A0N4V5C6"/>
<dbReference type="PANTHER" id="PTHR12661:SF5">
    <property type="entry name" value="SUPPRESSOR OF SWI4 1 HOMOLOG"/>
    <property type="match status" value="1"/>
</dbReference>
<dbReference type="PROSITE" id="PS50833">
    <property type="entry name" value="BRIX"/>
    <property type="match status" value="1"/>
</dbReference>
<evidence type="ECO:0000313" key="6">
    <source>
        <dbReference type="WBParaSite" id="EVEC_0000541701-mRNA-1"/>
    </source>
</evidence>
<dbReference type="InterPro" id="IPR045112">
    <property type="entry name" value="PPAN-like"/>
</dbReference>
<feature type="coiled-coil region" evidence="1">
    <location>
        <begin position="21"/>
        <end position="48"/>
    </location>
</feature>
<evidence type="ECO:0000259" key="3">
    <source>
        <dbReference type="PROSITE" id="PS50833"/>
    </source>
</evidence>
<dbReference type="STRING" id="51028.A0A0N4V5C6"/>
<dbReference type="GO" id="GO:0019843">
    <property type="term" value="F:rRNA binding"/>
    <property type="evidence" value="ECO:0007669"/>
    <property type="project" value="InterPro"/>
</dbReference>
<proteinExistence type="predicted"/>
<evidence type="ECO:0000256" key="2">
    <source>
        <dbReference type="SAM" id="MobiDB-lite"/>
    </source>
</evidence>
<keyword evidence="5" id="KW-1185">Reference proteome</keyword>
<sequence length="600" mass="69255">QAVQVLIFTVNICWKNIVLQIEKKEIANEEDERELRNLKEDLRNESSRKKSAIEPHSLVIFRGKVGRYLRRLELDIRRIMEPNTAAKLKVFKRNNLKDFVVNGAALGVTHLLVLTRTEKSVMLRIIRVPQGPTLTFRVASYTLARHVVSSMRRPVQYDNQYTAAPLVVISGLNDGGPKHLKVVQSMFQFMFPPLAVDTFASVRKVKSFFSFRRAFELRLAQQVFNAVKYFHYLMLSEFSAIKAVPSGISKSAKKLLRGNVPDLSMYKDVSDFFLEPGLLSDSEFEGEQKEVELVQDLSARGCRRGQKTNIRLVELGPRMTLSLMKITVGVDDGEVLYHSYITKTKNEVDQLRREAHTNKYVFFQLFFLFYWLNNEPLSYFFFFVLDENFQKVLEGKGFLLLRVSGTAQKECLKINKLLKIGCFPIIAYEEKAELLEVTDALCIEQNKKIKERKVLENERRVIRKLTAIAERKNEERKFEKRESERVIFSQSALMGDLYNKDSSSGSTLRRKEEEEDDRASKRLKRNGSAGRVNDGLTRVERRKQKAVAVARRLVKRRQGLCMKSFLHTKGVKHVGERFGVDMYLWAVGVLERLGTSGFHE</sequence>
<feature type="region of interest" description="Disordered" evidence="2">
    <location>
        <begin position="497"/>
        <end position="537"/>
    </location>
</feature>
<dbReference type="GO" id="GO:0006364">
    <property type="term" value="P:rRNA processing"/>
    <property type="evidence" value="ECO:0007669"/>
    <property type="project" value="InterPro"/>
</dbReference>
<dbReference type="PANTHER" id="PTHR12661">
    <property type="entry name" value="PETER PAN-RELATED"/>
    <property type="match status" value="1"/>
</dbReference>
<dbReference type="GO" id="GO:0000027">
    <property type="term" value="P:ribosomal large subunit assembly"/>
    <property type="evidence" value="ECO:0007669"/>
    <property type="project" value="TreeGrafter"/>
</dbReference>
<organism evidence="6">
    <name type="scientific">Enterobius vermicularis</name>
    <name type="common">Human pinworm</name>
    <dbReference type="NCBI Taxonomy" id="51028"/>
    <lineage>
        <taxon>Eukaryota</taxon>
        <taxon>Metazoa</taxon>
        <taxon>Ecdysozoa</taxon>
        <taxon>Nematoda</taxon>
        <taxon>Chromadorea</taxon>
        <taxon>Rhabditida</taxon>
        <taxon>Spirurina</taxon>
        <taxon>Oxyuridomorpha</taxon>
        <taxon>Oxyuroidea</taxon>
        <taxon>Oxyuridae</taxon>
        <taxon>Enterobius</taxon>
    </lineage>
</organism>